<proteinExistence type="predicted"/>
<evidence type="ECO:0000313" key="2">
    <source>
        <dbReference type="Proteomes" id="UP001214854"/>
    </source>
</evidence>
<dbReference type="PANTHER" id="PTHR30024:SF42">
    <property type="entry name" value="ALIPHATIC SULFONATES-BINDING PROTEIN-RELATED"/>
    <property type="match status" value="1"/>
</dbReference>
<dbReference type="Gene3D" id="3.40.190.10">
    <property type="entry name" value="Periplasmic binding protein-like II"/>
    <property type="match status" value="2"/>
</dbReference>
<accession>A0ABT5HYN6</accession>
<evidence type="ECO:0000313" key="1">
    <source>
        <dbReference type="EMBL" id="MDC7685184.1"/>
    </source>
</evidence>
<keyword evidence="2" id="KW-1185">Reference proteome</keyword>
<name>A0ABT5HYN6_9CAUL</name>
<comment type="caution">
    <text evidence="1">The sequence shown here is derived from an EMBL/GenBank/DDBJ whole genome shotgun (WGS) entry which is preliminary data.</text>
</comment>
<protein>
    <submittedName>
        <fullName evidence="1">ABC transporter substrate-binding protein</fullName>
    </submittedName>
</protein>
<dbReference type="RefSeq" id="WP_272749689.1">
    <property type="nucleotide sequence ID" value="NZ_JAQQKX010000023.1"/>
</dbReference>
<reference evidence="1 2" key="1">
    <citation type="submission" date="2023-01" db="EMBL/GenBank/DDBJ databases">
        <title>Novel species of the genus Asticcacaulis isolated from rivers.</title>
        <authorList>
            <person name="Lu H."/>
        </authorList>
    </citation>
    <scope>NUCLEOTIDE SEQUENCE [LARGE SCALE GENOMIC DNA]</scope>
    <source>
        <strain evidence="1 2">BYS171W</strain>
    </source>
</reference>
<dbReference type="SUPFAM" id="SSF53850">
    <property type="entry name" value="Periplasmic binding protein-like II"/>
    <property type="match status" value="1"/>
</dbReference>
<dbReference type="PROSITE" id="PS51318">
    <property type="entry name" value="TAT"/>
    <property type="match status" value="1"/>
</dbReference>
<sequence length="364" mass="39625">MTGFNSSRRGVLAGGFAAALGVALSGCSVSKDKAGITTLKIAVVSSFAGQKVRLSGLDYVVDKFGWLREGLEKRGIKLEYFPAPNSAVGPIVNEAFANHQIQFAGYSDLPSIILNASNTTGKTKLVLPGNPSDSYLVVPVGSTARSIEDLKGKRLAIHRGRPWELPLLRLLTSKGLTYDDFQIFNINPDAGAAAVATGGVDGLFTISAFGLEDKGVAKIIWSTADQALDWKSWGGQWVSRTFLSEQPDIAQLVVDSYVRAAHWISDEKNKDEIVLLGTRNGTPEHIVRRTYDQSNISWKDRWSPRFPPELYTHYREASAFAKQNGIITGDVDVDALLDDSLVEKALKTLSLETYWDASKFKAGA</sequence>
<dbReference type="PANTHER" id="PTHR30024">
    <property type="entry name" value="ALIPHATIC SULFONATES-BINDING PROTEIN-RELATED"/>
    <property type="match status" value="1"/>
</dbReference>
<dbReference type="Pfam" id="PF12974">
    <property type="entry name" value="Phosphonate-bd"/>
    <property type="match status" value="1"/>
</dbReference>
<organism evidence="1 2">
    <name type="scientific">Asticcacaulis aquaticus</name>
    <dbReference type="NCBI Taxonomy" id="2984212"/>
    <lineage>
        <taxon>Bacteria</taxon>
        <taxon>Pseudomonadati</taxon>
        <taxon>Pseudomonadota</taxon>
        <taxon>Alphaproteobacteria</taxon>
        <taxon>Caulobacterales</taxon>
        <taxon>Caulobacteraceae</taxon>
        <taxon>Asticcacaulis</taxon>
    </lineage>
</organism>
<gene>
    <name evidence="1" type="ORF">PQU92_18025</name>
</gene>
<dbReference type="Proteomes" id="UP001214854">
    <property type="component" value="Unassembled WGS sequence"/>
</dbReference>
<dbReference type="EMBL" id="JAQQKX010000023">
    <property type="protein sequence ID" value="MDC7685184.1"/>
    <property type="molecule type" value="Genomic_DNA"/>
</dbReference>
<dbReference type="InterPro" id="IPR006311">
    <property type="entry name" value="TAT_signal"/>
</dbReference>